<proteinExistence type="evidence at transcript level"/>
<keyword evidence="4" id="KW-0812">Transmembrane</keyword>
<feature type="domain" description="SOCS box" evidence="6">
    <location>
        <begin position="278"/>
        <end position="317"/>
    </location>
</feature>
<evidence type="ECO:0000256" key="2">
    <source>
        <dbReference type="ARBA" id="ARBA00010910"/>
    </source>
</evidence>
<dbReference type="InterPro" id="IPR013320">
    <property type="entry name" value="ConA-like_dom_sf"/>
</dbReference>
<feature type="compositionally biased region" description="Basic residues" evidence="3">
    <location>
        <begin position="42"/>
        <end position="63"/>
    </location>
</feature>
<dbReference type="SMART" id="SM00449">
    <property type="entry name" value="SPRY"/>
    <property type="match status" value="1"/>
</dbReference>
<dbReference type="EMBL" id="LR790682">
    <property type="protein sequence ID" value="CAB3266544.1"/>
    <property type="molecule type" value="mRNA"/>
</dbReference>
<gene>
    <name evidence="7" type="primary">Spsb4</name>
</gene>
<dbReference type="SMART" id="SM00969">
    <property type="entry name" value="SOCS_box"/>
    <property type="match status" value="1"/>
</dbReference>
<dbReference type="GO" id="GO:0043161">
    <property type="term" value="P:proteasome-mediated ubiquitin-dependent protein catabolic process"/>
    <property type="evidence" value="ECO:0007669"/>
    <property type="project" value="TreeGrafter"/>
</dbReference>
<dbReference type="InterPro" id="IPR003877">
    <property type="entry name" value="SPRY_dom"/>
</dbReference>
<dbReference type="PANTHER" id="PTHR12245:SF11">
    <property type="entry name" value="PROTEIN GUSTAVUS"/>
    <property type="match status" value="1"/>
</dbReference>
<feature type="transmembrane region" description="Helical" evidence="4">
    <location>
        <begin position="154"/>
        <end position="175"/>
    </location>
</feature>
<evidence type="ECO:0000256" key="3">
    <source>
        <dbReference type="SAM" id="MobiDB-lite"/>
    </source>
</evidence>
<comment type="pathway">
    <text evidence="1">Protein modification; protein ubiquitination.</text>
</comment>
<reference evidence="7" key="1">
    <citation type="submission" date="2020-04" db="EMBL/GenBank/DDBJ databases">
        <authorList>
            <person name="Neveu A P."/>
        </authorList>
    </citation>
    <scope>NUCLEOTIDE SEQUENCE</scope>
    <source>
        <tissue evidence="7">Whole embryo</tissue>
    </source>
</reference>
<feature type="region of interest" description="Disordered" evidence="3">
    <location>
        <begin position="24"/>
        <end position="71"/>
    </location>
</feature>
<dbReference type="FunFam" id="1.10.750.20:FF:000001">
    <property type="entry name" value="Ankyrin repeat and SOCS box containing 1"/>
    <property type="match status" value="1"/>
</dbReference>
<keyword evidence="4" id="KW-1133">Transmembrane helix</keyword>
<dbReference type="InterPro" id="IPR001496">
    <property type="entry name" value="SOCS_box"/>
</dbReference>
<dbReference type="Gene3D" id="1.10.750.20">
    <property type="entry name" value="SOCS box"/>
    <property type="match status" value="1"/>
</dbReference>
<dbReference type="GO" id="GO:0019005">
    <property type="term" value="C:SCF ubiquitin ligase complex"/>
    <property type="evidence" value="ECO:0007669"/>
    <property type="project" value="TreeGrafter"/>
</dbReference>
<name>A0A6F9DSY1_9ASCI</name>
<dbReference type="PROSITE" id="PS50188">
    <property type="entry name" value="B302_SPRY"/>
    <property type="match status" value="1"/>
</dbReference>
<dbReference type="InterPro" id="IPR043136">
    <property type="entry name" value="B30.2/SPRY_sf"/>
</dbReference>
<evidence type="ECO:0000259" key="6">
    <source>
        <dbReference type="PROSITE" id="PS50225"/>
    </source>
</evidence>
<dbReference type="GO" id="GO:0016567">
    <property type="term" value="P:protein ubiquitination"/>
    <property type="evidence" value="ECO:0007669"/>
    <property type="project" value="UniProtKB-UniPathway"/>
</dbReference>
<keyword evidence="4" id="KW-0472">Membrane</keyword>
<dbReference type="InterPro" id="IPR001870">
    <property type="entry name" value="B30.2/SPRY"/>
</dbReference>
<dbReference type="SUPFAM" id="SSF49899">
    <property type="entry name" value="Concanavalin A-like lectins/glucanases"/>
    <property type="match status" value="1"/>
</dbReference>
<feature type="domain" description="B30.2/SPRY" evidence="5">
    <location>
        <begin position="61"/>
        <end position="277"/>
    </location>
</feature>
<evidence type="ECO:0000313" key="7">
    <source>
        <dbReference type="EMBL" id="CAB3266544.1"/>
    </source>
</evidence>
<sequence length="317" mass="35449">MGQKTSSDRRLPFIEPLIARTALRHASVGNRNGSRDVTSPPKRSRRHSNRDGHHRRNTNHGHSNRYSASGMQSECPHRLDVLLDMPAVGPEIQKQHGWNSEDKSINVFVKEGDLIMHRHPVAQSTDGARGKVGYTRGLHCWEVTWNTRQRGTHAMVLACALVMPLSLVWVTVHLWDKTTSPGVGTSAGTSFSTAVKSTGTKRKPIPLSWSPTENFVVPEKVLVVLDMDEGTLSFVADKQYLGVAFRGLKGKTLYPVISCVWGHCEVGIRYINGLDPAPLPLAELCRRRIRMSVGQKHLHEVSELPLPHLLKEYVLYR</sequence>
<dbReference type="InterPro" id="IPR050672">
    <property type="entry name" value="FBXO45-Fsn/SPSB_families"/>
</dbReference>
<dbReference type="CDD" id="cd03718">
    <property type="entry name" value="SOCS_SSB1_4"/>
    <property type="match status" value="1"/>
</dbReference>
<dbReference type="PANTHER" id="PTHR12245">
    <property type="entry name" value="SPRY DOMAIN CONTAINING SOCS BOX PROTEIN"/>
    <property type="match status" value="1"/>
</dbReference>
<dbReference type="PROSITE" id="PS50225">
    <property type="entry name" value="SOCS"/>
    <property type="match status" value="1"/>
</dbReference>
<dbReference type="Pfam" id="PF00622">
    <property type="entry name" value="SPRY"/>
    <property type="match status" value="1"/>
</dbReference>
<dbReference type="AlphaFoldDB" id="A0A6F9DSY1"/>
<protein>
    <submittedName>
        <fullName evidence="7">META3</fullName>
    </submittedName>
</protein>
<accession>A0A6F9DSY1</accession>
<dbReference type="UniPathway" id="UPA00143"/>
<dbReference type="Gene3D" id="2.60.120.920">
    <property type="match status" value="1"/>
</dbReference>
<evidence type="ECO:0000256" key="1">
    <source>
        <dbReference type="ARBA" id="ARBA00004906"/>
    </source>
</evidence>
<dbReference type="Pfam" id="PF07525">
    <property type="entry name" value="SOCS_box"/>
    <property type="match status" value="1"/>
</dbReference>
<evidence type="ECO:0000256" key="4">
    <source>
        <dbReference type="SAM" id="Phobius"/>
    </source>
</evidence>
<comment type="similarity">
    <text evidence="2">Belongs to the SPSB family.</text>
</comment>
<evidence type="ECO:0000259" key="5">
    <source>
        <dbReference type="PROSITE" id="PS50188"/>
    </source>
</evidence>
<organism evidence="7">
    <name type="scientific">Phallusia mammillata</name>
    <dbReference type="NCBI Taxonomy" id="59560"/>
    <lineage>
        <taxon>Eukaryota</taxon>
        <taxon>Metazoa</taxon>
        <taxon>Chordata</taxon>
        <taxon>Tunicata</taxon>
        <taxon>Ascidiacea</taxon>
        <taxon>Phlebobranchia</taxon>
        <taxon>Ascidiidae</taxon>
        <taxon>Phallusia</taxon>
    </lineage>
</organism>